<evidence type="ECO:0000313" key="2">
    <source>
        <dbReference type="EMBL" id="RLL72364.1"/>
    </source>
</evidence>
<comment type="caution">
    <text evidence="2">The sequence shown here is derived from an EMBL/GenBank/DDBJ whole genome shotgun (WGS) entry which is preliminary data.</text>
</comment>
<evidence type="ECO:0000256" key="1">
    <source>
        <dbReference type="SAM" id="MobiDB-lite"/>
    </source>
</evidence>
<dbReference type="Proteomes" id="UP000279673">
    <property type="component" value="Unassembled WGS sequence"/>
</dbReference>
<gene>
    <name evidence="2" type="ORF">DYS74_02845</name>
</gene>
<dbReference type="EMBL" id="RCHI01000002">
    <property type="protein sequence ID" value="RLL72364.1"/>
    <property type="molecule type" value="Genomic_DNA"/>
</dbReference>
<protein>
    <submittedName>
        <fullName evidence="2">Uncharacterized protein</fullName>
    </submittedName>
</protein>
<keyword evidence="3" id="KW-1185">Reference proteome</keyword>
<name>A0A421BVM9_9RHOB</name>
<dbReference type="RefSeq" id="WP_121530716.1">
    <property type="nucleotide sequence ID" value="NZ_RCHI01000002.1"/>
</dbReference>
<organism evidence="2 3">
    <name type="scientific">Paenirhodobacter hankyongi</name>
    <dbReference type="NCBI Taxonomy" id="2294033"/>
    <lineage>
        <taxon>Bacteria</taxon>
        <taxon>Pseudomonadati</taxon>
        <taxon>Pseudomonadota</taxon>
        <taxon>Alphaproteobacteria</taxon>
        <taxon>Rhodobacterales</taxon>
        <taxon>Rhodobacter group</taxon>
        <taxon>Paenirhodobacter</taxon>
    </lineage>
</organism>
<reference evidence="2 3" key="1">
    <citation type="submission" date="2018-10" db="EMBL/GenBank/DDBJ databases">
        <title>Rhodobacter sp . BO-81.</title>
        <authorList>
            <person name="Im W.T."/>
        </authorList>
    </citation>
    <scope>NUCLEOTIDE SEQUENCE [LARGE SCALE GENOMIC DNA]</scope>
    <source>
        <strain evidence="2 3">BO-81</strain>
    </source>
</reference>
<feature type="region of interest" description="Disordered" evidence="1">
    <location>
        <begin position="1"/>
        <end position="42"/>
    </location>
</feature>
<dbReference type="AlphaFoldDB" id="A0A421BVM9"/>
<feature type="compositionally biased region" description="Basic and acidic residues" evidence="1">
    <location>
        <begin position="26"/>
        <end position="36"/>
    </location>
</feature>
<evidence type="ECO:0000313" key="3">
    <source>
        <dbReference type="Proteomes" id="UP000279673"/>
    </source>
</evidence>
<feature type="compositionally biased region" description="Basic and acidic residues" evidence="1">
    <location>
        <begin position="1"/>
        <end position="12"/>
    </location>
</feature>
<accession>A0A421BVM9</accession>
<sequence length="60" mass="6799">MKSPETEDRKPEAAVPSPTVASKTPESPRAEPRKSIFDPSYAPEGAELRRAWSRFDRKKQ</sequence>
<proteinExistence type="predicted"/>